<name>A0AA41QYV4_9MICO</name>
<dbReference type="NCBIfam" id="TIGR01613">
    <property type="entry name" value="primase_Cterm"/>
    <property type="match status" value="1"/>
</dbReference>
<sequence>MAKTQNEITKQVTTKYLSTLNAAKPPTTATIEEALIAATNAEFAIENTGRIGSHRINLLKRLSFSQIAQILITLHRVVRIAPSGKNTDRDYDLLAIYVADGEDEGIYATSEDQIRSIARWYNRELTINDSREVMTVLREEAPRVNRCADRDLIAVNNGIFDYRTKKLQGFSHEHVFLSKARVDYVATALSPGIQTPDGDTWEVEEWMHTLSDDQEIVELLWEILGAIVRPHVRWNKSAWFYSDVGNNGKGTLIELMRNAVGAASYASIPISDFGKDFLLEPLTRASAILVDENDVGTFIDKAANLKAIITNDVISINRKYKTPIAYQFWGFMVQCLNEFPRIKDKSESFYRRQLFVPFTKCFTGAEKRYIKDDYVGRDEVLQYVLKRVLHMDYYVLSEPEATKLVLEEYKGFNDPVRAFWDEFEEAFIWDLLPFPFLYDLYKAWFAKTNPSGSPIGRNVFVNDLVAIVRKSTQWYCADKTAKVRPAARMASPEPIIARFDLKDWMSQTYTGSDPLKRSVVHPLAPNYRGIQRQGTGTAAASPAASTDDDKP</sequence>
<evidence type="ECO:0000256" key="2">
    <source>
        <dbReference type="ARBA" id="ARBA00022801"/>
    </source>
</evidence>
<comment type="caution">
    <text evidence="7">The sequence shown here is derived from an EMBL/GenBank/DDBJ whole genome shotgun (WGS) entry which is preliminary data.</text>
</comment>
<keyword evidence="4" id="KW-0067">ATP-binding</keyword>
<evidence type="ECO:0000313" key="7">
    <source>
        <dbReference type="EMBL" id="MCI4659669.1"/>
    </source>
</evidence>
<dbReference type="Proteomes" id="UP001165341">
    <property type="component" value="Unassembled WGS sequence"/>
</dbReference>
<keyword evidence="1" id="KW-0547">Nucleotide-binding</keyword>
<dbReference type="InterPro" id="IPR045455">
    <property type="entry name" value="NrS-1_pol-like_helicase"/>
</dbReference>
<evidence type="ECO:0000259" key="6">
    <source>
        <dbReference type="PROSITE" id="PS51206"/>
    </source>
</evidence>
<dbReference type="Pfam" id="PF03288">
    <property type="entry name" value="Pox_D5"/>
    <property type="match status" value="1"/>
</dbReference>
<evidence type="ECO:0000256" key="3">
    <source>
        <dbReference type="ARBA" id="ARBA00022806"/>
    </source>
</evidence>
<dbReference type="InterPro" id="IPR027417">
    <property type="entry name" value="P-loop_NTPase"/>
</dbReference>
<keyword evidence="3" id="KW-0347">Helicase</keyword>
<dbReference type="InterPro" id="IPR051620">
    <property type="entry name" value="ORF904-like_C"/>
</dbReference>
<organism evidence="7 8">
    <name type="scientific">Cryobacterium zhongshanensis</name>
    <dbReference type="NCBI Taxonomy" id="2928153"/>
    <lineage>
        <taxon>Bacteria</taxon>
        <taxon>Bacillati</taxon>
        <taxon>Actinomycetota</taxon>
        <taxon>Actinomycetes</taxon>
        <taxon>Micrococcales</taxon>
        <taxon>Microbacteriaceae</taxon>
        <taxon>Cryobacterium</taxon>
    </lineage>
</organism>
<dbReference type="Pfam" id="PF19263">
    <property type="entry name" value="DUF5906"/>
    <property type="match status" value="1"/>
</dbReference>
<gene>
    <name evidence="7" type="ORF">MQH31_17835</name>
</gene>
<evidence type="ECO:0000313" key="8">
    <source>
        <dbReference type="Proteomes" id="UP001165341"/>
    </source>
</evidence>
<dbReference type="InterPro" id="IPR014015">
    <property type="entry name" value="Helicase_SF3_DNA-vir"/>
</dbReference>
<evidence type="ECO:0000256" key="4">
    <source>
        <dbReference type="ARBA" id="ARBA00022840"/>
    </source>
</evidence>
<dbReference type="InterPro" id="IPR004968">
    <property type="entry name" value="DNA_primase/NTPase_C"/>
</dbReference>
<dbReference type="PROSITE" id="PS51206">
    <property type="entry name" value="SF3_HELICASE_1"/>
    <property type="match status" value="1"/>
</dbReference>
<proteinExistence type="predicted"/>
<keyword evidence="2" id="KW-0378">Hydrolase</keyword>
<evidence type="ECO:0000256" key="5">
    <source>
        <dbReference type="SAM" id="MobiDB-lite"/>
    </source>
</evidence>
<dbReference type="SUPFAM" id="SSF52540">
    <property type="entry name" value="P-loop containing nucleoside triphosphate hydrolases"/>
    <property type="match status" value="1"/>
</dbReference>
<keyword evidence="8" id="KW-1185">Reference proteome</keyword>
<dbReference type="RefSeq" id="WP_243013160.1">
    <property type="nucleotide sequence ID" value="NZ_JALGAR010000006.1"/>
</dbReference>
<dbReference type="GO" id="GO:0016787">
    <property type="term" value="F:hydrolase activity"/>
    <property type="evidence" value="ECO:0007669"/>
    <property type="project" value="UniProtKB-KW"/>
</dbReference>
<evidence type="ECO:0000256" key="1">
    <source>
        <dbReference type="ARBA" id="ARBA00022741"/>
    </source>
</evidence>
<reference evidence="7" key="1">
    <citation type="submission" date="2022-03" db="EMBL/GenBank/DDBJ databases">
        <title>Cryobacterium sp. nov. strain ZS14-85, isolated from Antarctic soil.</title>
        <authorList>
            <person name="Li J."/>
            <person name="Niu G."/>
        </authorList>
    </citation>
    <scope>NUCLEOTIDE SEQUENCE</scope>
    <source>
        <strain evidence="7">ZS14-85</strain>
    </source>
</reference>
<protein>
    <submittedName>
        <fullName evidence="7">Phage/plasmid primase, P4 family</fullName>
    </submittedName>
</protein>
<dbReference type="Gene3D" id="3.40.50.300">
    <property type="entry name" value="P-loop containing nucleotide triphosphate hydrolases"/>
    <property type="match status" value="1"/>
</dbReference>
<dbReference type="InterPro" id="IPR006500">
    <property type="entry name" value="Helicase_put_C_phage/plasmid"/>
</dbReference>
<dbReference type="EMBL" id="JALGAR010000006">
    <property type="protein sequence ID" value="MCI4659669.1"/>
    <property type="molecule type" value="Genomic_DNA"/>
</dbReference>
<dbReference type="Pfam" id="PF08706">
    <property type="entry name" value="D5_N"/>
    <property type="match status" value="1"/>
</dbReference>
<dbReference type="PANTHER" id="PTHR35372:SF2">
    <property type="entry name" value="SF3 HELICASE DOMAIN-CONTAINING PROTEIN"/>
    <property type="match status" value="1"/>
</dbReference>
<dbReference type="SMART" id="SM00885">
    <property type="entry name" value="D5_N"/>
    <property type="match status" value="1"/>
</dbReference>
<dbReference type="GO" id="GO:0004386">
    <property type="term" value="F:helicase activity"/>
    <property type="evidence" value="ECO:0007669"/>
    <property type="project" value="UniProtKB-KW"/>
</dbReference>
<dbReference type="GO" id="GO:0005524">
    <property type="term" value="F:ATP binding"/>
    <property type="evidence" value="ECO:0007669"/>
    <property type="project" value="UniProtKB-KW"/>
</dbReference>
<dbReference type="PANTHER" id="PTHR35372">
    <property type="entry name" value="ATP BINDING PROTEIN-RELATED"/>
    <property type="match status" value="1"/>
</dbReference>
<accession>A0AA41QYV4</accession>
<dbReference type="InterPro" id="IPR014818">
    <property type="entry name" value="Phage/plasmid_primase_P4_C"/>
</dbReference>
<feature type="domain" description="SF3 helicase" evidence="6">
    <location>
        <begin position="215"/>
        <end position="371"/>
    </location>
</feature>
<dbReference type="AlphaFoldDB" id="A0AA41QYV4"/>
<feature type="region of interest" description="Disordered" evidence="5">
    <location>
        <begin position="527"/>
        <end position="551"/>
    </location>
</feature>
<feature type="compositionally biased region" description="Low complexity" evidence="5">
    <location>
        <begin position="534"/>
        <end position="545"/>
    </location>
</feature>